<dbReference type="InterPro" id="IPR051201">
    <property type="entry name" value="Chloro_Bact_Ser_Proteases"/>
</dbReference>
<dbReference type="Pfam" id="PF13180">
    <property type="entry name" value="PDZ_2"/>
    <property type="match status" value="1"/>
</dbReference>
<evidence type="ECO:0000256" key="1">
    <source>
        <dbReference type="ARBA" id="ARBA00022670"/>
    </source>
</evidence>
<dbReference type="InterPro" id="IPR001478">
    <property type="entry name" value="PDZ"/>
</dbReference>
<dbReference type="PANTHER" id="PTHR43343">
    <property type="entry name" value="PEPTIDASE S12"/>
    <property type="match status" value="1"/>
</dbReference>
<gene>
    <name evidence="6" type="ORF">E2N93_08480</name>
</gene>
<evidence type="ECO:0000256" key="2">
    <source>
        <dbReference type="ARBA" id="ARBA00022801"/>
    </source>
</evidence>
<dbReference type="Pfam" id="PF13365">
    <property type="entry name" value="Trypsin_2"/>
    <property type="match status" value="1"/>
</dbReference>
<keyword evidence="1" id="KW-0645">Protease</keyword>
<evidence type="ECO:0000313" key="6">
    <source>
        <dbReference type="EMBL" id="MCL3788034.1"/>
    </source>
</evidence>
<dbReference type="InterPro" id="IPR036034">
    <property type="entry name" value="PDZ_sf"/>
</dbReference>
<dbReference type="Gene3D" id="2.30.42.10">
    <property type="match status" value="1"/>
</dbReference>
<dbReference type="Proteomes" id="UP001056693">
    <property type="component" value="Unassembled WGS sequence"/>
</dbReference>
<dbReference type="SUPFAM" id="SSF50156">
    <property type="entry name" value="PDZ domain-like"/>
    <property type="match status" value="1"/>
</dbReference>
<feature type="region of interest" description="Disordered" evidence="3">
    <location>
        <begin position="265"/>
        <end position="302"/>
    </location>
</feature>
<evidence type="ECO:0000259" key="5">
    <source>
        <dbReference type="Pfam" id="PF13180"/>
    </source>
</evidence>
<comment type="caution">
    <text evidence="6">The sequence shown here is derived from an EMBL/GenBank/DDBJ whole genome shotgun (WGS) entry which is preliminary data.</text>
</comment>
<feature type="compositionally biased region" description="Basic and acidic residues" evidence="3">
    <location>
        <begin position="12"/>
        <end position="22"/>
    </location>
</feature>
<dbReference type="InterPro" id="IPR009003">
    <property type="entry name" value="Peptidase_S1_PA"/>
</dbReference>
<feature type="region of interest" description="Disordered" evidence="3">
    <location>
        <begin position="1"/>
        <end position="152"/>
    </location>
</feature>
<feature type="compositionally biased region" description="Low complexity" evidence="3">
    <location>
        <begin position="31"/>
        <end position="44"/>
    </location>
</feature>
<protein>
    <submittedName>
        <fullName evidence="6">Trypsin-like serine protease</fullName>
    </submittedName>
</protein>
<dbReference type="EMBL" id="SNUZ01000012">
    <property type="protein sequence ID" value="MCL3788034.1"/>
    <property type="molecule type" value="Genomic_DNA"/>
</dbReference>
<dbReference type="InterPro" id="IPR001940">
    <property type="entry name" value="Peptidase_S1C"/>
</dbReference>
<name>A0ABT0NKE7_9FIRM</name>
<keyword evidence="7" id="KW-1185">Reference proteome</keyword>
<organism evidence="6 7">
    <name type="scientific">Ruminococcus bromii</name>
    <dbReference type="NCBI Taxonomy" id="40518"/>
    <lineage>
        <taxon>Bacteria</taxon>
        <taxon>Bacillati</taxon>
        <taxon>Bacillota</taxon>
        <taxon>Clostridia</taxon>
        <taxon>Eubacteriales</taxon>
        <taxon>Oscillospiraceae</taxon>
        <taxon>Ruminococcus</taxon>
    </lineage>
</organism>
<feature type="compositionally biased region" description="Basic and acidic residues" evidence="3">
    <location>
        <begin position="291"/>
        <end position="302"/>
    </location>
</feature>
<feature type="compositionally biased region" description="Low complexity" evidence="3">
    <location>
        <begin position="83"/>
        <end position="117"/>
    </location>
</feature>
<reference evidence="6 7" key="1">
    <citation type="submission" date="2019-03" db="EMBL/GenBank/DDBJ databases">
        <authorList>
            <person name="Molinero N."/>
            <person name="Sanchez B."/>
            <person name="Walker A."/>
            <person name="Duncan S."/>
            <person name="Delgado S."/>
            <person name="Margolles A."/>
        </authorList>
    </citation>
    <scope>NUCLEOTIDE SEQUENCE [LARGE SCALE GENOMIC DNA]</scope>
    <source>
        <strain evidence="6 7">IPLA60002</strain>
    </source>
</reference>
<dbReference type="SUPFAM" id="SSF50494">
    <property type="entry name" value="Trypsin-like serine proteases"/>
    <property type="match status" value="1"/>
</dbReference>
<dbReference type="Gene3D" id="2.40.10.120">
    <property type="match status" value="1"/>
</dbReference>
<keyword evidence="4" id="KW-0472">Membrane</keyword>
<feature type="domain" description="PDZ" evidence="5">
    <location>
        <begin position="518"/>
        <end position="601"/>
    </location>
</feature>
<sequence>MDNNFNSNNQFEPEKPFTEKPTEPQPAPVFETENTENNAETTNEQSVTPQYRNFEPEKPFENGFSQPQQPQNDFAPQTPNFEQPQQNGYYQNNGCNGQYNPNFNQQYNPNPQYQQPFNPRPPQYQPYGNPQAGGRPVYQPQHGQYSNPQQQYSQPYAPQYQQYQPQYGQQNYQQPNFNQQPYGQPYVPQQKPPVDYSNTYAQPPMPNMPRKKMTPGIIVIIVVLSLLCVGSICGMIAYVASNSNGNKNNTNNSYTFTLPSGSPYFNNDSSSAQEHNESDYSNKTNSSYEGIDLKAKPSDAKDSKYNTEYASNEVTDSIVGVLCYSDEITDDSQCTSQGSGIIITSDGYVITNAHVVGNSKTLYLIQVVTSDGKQYKAGVVGYDTRTDLALLKMDDASGLKVANFGNSKDVSLGESVIAIGNPGGVKYNNSITQGIVSAVDRQSSITTNVKFIQTDAAINPGNSGGALVNMYGQVIGVSSAKIAATDYEGMGFAIPSATVKDVIDDIMKYGYVQGRVKIGVTGENVQSSGNTPAGIAIYSIDEDGPCANTDLKENDIITGADGKKVSNFAEFYDILESHKAGDTIELEYYRSSNGSTDKVTITLQESK</sequence>
<evidence type="ECO:0000313" key="7">
    <source>
        <dbReference type="Proteomes" id="UP001056693"/>
    </source>
</evidence>
<accession>A0ABT0NKE7</accession>
<dbReference type="PANTHER" id="PTHR43343:SF3">
    <property type="entry name" value="PROTEASE DO-LIKE 8, CHLOROPLASTIC"/>
    <property type="match status" value="1"/>
</dbReference>
<dbReference type="RefSeq" id="WP_249376960.1">
    <property type="nucleotide sequence ID" value="NZ_SNUZ01000012.1"/>
</dbReference>
<feature type="transmembrane region" description="Helical" evidence="4">
    <location>
        <begin position="217"/>
        <end position="240"/>
    </location>
</feature>
<keyword evidence="4" id="KW-1133">Transmembrane helix</keyword>
<dbReference type="PRINTS" id="PR00834">
    <property type="entry name" value="PROTEASES2C"/>
</dbReference>
<keyword evidence="2" id="KW-0378">Hydrolase</keyword>
<proteinExistence type="predicted"/>
<feature type="compositionally biased region" description="Polar residues" evidence="3">
    <location>
        <begin position="63"/>
        <end position="82"/>
    </location>
</feature>
<feature type="region of interest" description="Disordered" evidence="3">
    <location>
        <begin position="171"/>
        <end position="192"/>
    </location>
</feature>
<evidence type="ECO:0000256" key="4">
    <source>
        <dbReference type="SAM" id="Phobius"/>
    </source>
</evidence>
<evidence type="ECO:0000256" key="3">
    <source>
        <dbReference type="SAM" id="MobiDB-lite"/>
    </source>
</evidence>
<keyword evidence="4" id="KW-0812">Transmembrane</keyword>